<dbReference type="Pfam" id="PF00440">
    <property type="entry name" value="TetR_N"/>
    <property type="match status" value="1"/>
</dbReference>
<dbReference type="Gene3D" id="1.10.10.60">
    <property type="entry name" value="Homeodomain-like"/>
    <property type="match status" value="1"/>
</dbReference>
<evidence type="ECO:0000256" key="2">
    <source>
        <dbReference type="ARBA" id="ARBA00023125"/>
    </source>
</evidence>
<dbReference type="PROSITE" id="PS50977">
    <property type="entry name" value="HTH_TETR_2"/>
    <property type="match status" value="1"/>
</dbReference>
<proteinExistence type="predicted"/>
<evidence type="ECO:0000256" key="3">
    <source>
        <dbReference type="ARBA" id="ARBA00023163"/>
    </source>
</evidence>
<evidence type="ECO:0000313" key="7">
    <source>
        <dbReference type="Proteomes" id="UP000250079"/>
    </source>
</evidence>
<keyword evidence="1" id="KW-0805">Transcription regulation</keyword>
<dbReference type="InterPro" id="IPR009057">
    <property type="entry name" value="Homeodomain-like_sf"/>
</dbReference>
<dbReference type="RefSeq" id="WP_088922024.1">
    <property type="nucleotide sequence ID" value="NZ_CP018632.1"/>
</dbReference>
<keyword evidence="7" id="KW-1185">Reference proteome</keyword>
<dbReference type="InterPro" id="IPR036271">
    <property type="entry name" value="Tet_transcr_reg_TetR-rel_C_sf"/>
</dbReference>
<name>A0A2Z2NTF5_9GAMM</name>
<gene>
    <name evidence="6" type="primary">comR_5</name>
    <name evidence="6" type="ORF">IMCC3135_23535</name>
</gene>
<dbReference type="AlphaFoldDB" id="A0A2Z2NTF5"/>
<dbReference type="PANTHER" id="PTHR47506:SF10">
    <property type="entry name" value="TRANSCRIPTIONAL REGULATORY PROTEIN"/>
    <property type="match status" value="1"/>
</dbReference>
<feature type="domain" description="HTH tetR-type" evidence="5">
    <location>
        <begin position="6"/>
        <end position="66"/>
    </location>
</feature>
<evidence type="ECO:0000259" key="5">
    <source>
        <dbReference type="PROSITE" id="PS50977"/>
    </source>
</evidence>
<dbReference type="EMBL" id="CP018632">
    <property type="protein sequence ID" value="ASJ74776.1"/>
    <property type="molecule type" value="Genomic_DNA"/>
</dbReference>
<dbReference type="InterPro" id="IPR001647">
    <property type="entry name" value="HTH_TetR"/>
</dbReference>
<organism evidence="6 7">
    <name type="scientific">Granulosicoccus antarcticus IMCC3135</name>
    <dbReference type="NCBI Taxonomy" id="1192854"/>
    <lineage>
        <taxon>Bacteria</taxon>
        <taxon>Pseudomonadati</taxon>
        <taxon>Pseudomonadota</taxon>
        <taxon>Gammaproteobacteria</taxon>
        <taxon>Chromatiales</taxon>
        <taxon>Granulosicoccaceae</taxon>
        <taxon>Granulosicoccus</taxon>
    </lineage>
</organism>
<protein>
    <submittedName>
        <fullName evidence="6">HTH-type transcriptional repressor ComR</fullName>
    </submittedName>
</protein>
<evidence type="ECO:0000256" key="1">
    <source>
        <dbReference type="ARBA" id="ARBA00023015"/>
    </source>
</evidence>
<keyword evidence="2 4" id="KW-0238">DNA-binding</keyword>
<dbReference type="SUPFAM" id="SSF48498">
    <property type="entry name" value="Tetracyclin repressor-like, C-terminal domain"/>
    <property type="match status" value="1"/>
</dbReference>
<evidence type="ECO:0000313" key="6">
    <source>
        <dbReference type="EMBL" id="ASJ74776.1"/>
    </source>
</evidence>
<dbReference type="OrthoDB" id="270177at2"/>
<dbReference type="Gene3D" id="1.10.357.10">
    <property type="entry name" value="Tetracycline Repressor, domain 2"/>
    <property type="match status" value="1"/>
</dbReference>
<dbReference type="Proteomes" id="UP000250079">
    <property type="component" value="Chromosome"/>
</dbReference>
<dbReference type="SUPFAM" id="SSF46689">
    <property type="entry name" value="Homeodomain-like"/>
    <property type="match status" value="1"/>
</dbReference>
<evidence type="ECO:0000256" key="4">
    <source>
        <dbReference type="PROSITE-ProRule" id="PRU00335"/>
    </source>
</evidence>
<reference evidence="6 7" key="1">
    <citation type="submission" date="2016-12" db="EMBL/GenBank/DDBJ databases">
        <authorList>
            <person name="Song W.-J."/>
            <person name="Kurnit D.M."/>
        </authorList>
    </citation>
    <scope>NUCLEOTIDE SEQUENCE [LARGE SCALE GENOMIC DNA]</scope>
    <source>
        <strain evidence="6 7">IMCC3135</strain>
    </source>
</reference>
<accession>A0A2Z2NTF5</accession>
<sequence length="196" mass="21494">MARHREFNMDDVLDGAMGVFWRDGYSGAAIGDICTATGLNPGSIYGAFGNKRGLFLAVIHHYLEQINQPGIVILESNPEGLGGIRDYFEHIVEGILHNNRRWGCLGTNAFIELKESDDEVAKIFKNHFAHLAKVFERALERDGIKNASIWAQHLLCVSQGLNVLAKTDPDVALLNAVVETTTLAIGNSSIASQVYN</sequence>
<keyword evidence="3" id="KW-0804">Transcription</keyword>
<dbReference type="KEGG" id="gai:IMCC3135_23535"/>
<feature type="DNA-binding region" description="H-T-H motif" evidence="4">
    <location>
        <begin position="29"/>
        <end position="48"/>
    </location>
</feature>
<dbReference type="PANTHER" id="PTHR47506">
    <property type="entry name" value="TRANSCRIPTIONAL REGULATORY PROTEIN"/>
    <property type="match status" value="1"/>
</dbReference>
<dbReference type="GO" id="GO:0003677">
    <property type="term" value="F:DNA binding"/>
    <property type="evidence" value="ECO:0007669"/>
    <property type="project" value="UniProtKB-UniRule"/>
</dbReference>